<evidence type="ECO:0000313" key="2">
    <source>
        <dbReference type="Proteomes" id="UP000183413"/>
    </source>
</evidence>
<dbReference type="AlphaFoldDB" id="A0A1I5F556"/>
<dbReference type="EMBL" id="FOVH01000004">
    <property type="protein sequence ID" value="SFO18872.1"/>
    <property type="molecule type" value="Genomic_DNA"/>
</dbReference>
<dbReference type="Proteomes" id="UP000183413">
    <property type="component" value="Unassembled WGS sequence"/>
</dbReference>
<proteinExistence type="predicted"/>
<accession>A0A1I5F556</accession>
<dbReference type="RefSeq" id="WP_143118421.1">
    <property type="nucleotide sequence ID" value="NZ_CP083237.1"/>
</dbReference>
<organism evidence="1 2">
    <name type="scientific">Actinomadura madurae</name>
    <dbReference type="NCBI Taxonomy" id="1993"/>
    <lineage>
        <taxon>Bacteria</taxon>
        <taxon>Bacillati</taxon>
        <taxon>Actinomycetota</taxon>
        <taxon>Actinomycetes</taxon>
        <taxon>Streptosporangiales</taxon>
        <taxon>Thermomonosporaceae</taxon>
        <taxon>Actinomadura</taxon>
    </lineage>
</organism>
<gene>
    <name evidence="1" type="ORF">SAMN04489713_104433</name>
</gene>
<dbReference type="GeneID" id="99653887"/>
<dbReference type="InParanoid" id="A0A1I5F556"/>
<reference evidence="1 2" key="1">
    <citation type="submission" date="2016-10" db="EMBL/GenBank/DDBJ databases">
        <authorList>
            <person name="de Groot N.N."/>
        </authorList>
    </citation>
    <scope>NUCLEOTIDE SEQUENCE [LARGE SCALE GENOMIC DNA]</scope>
    <source>
        <strain evidence="1 2">DSM 43067</strain>
    </source>
</reference>
<protein>
    <submittedName>
        <fullName evidence="1">Uncharacterized protein</fullName>
    </submittedName>
</protein>
<sequence length="288" mass="30444">MATTPRRTPAHQMFNNVLSSLHEHSGNDTKDEIAGVVVRVPGLYPDYRGGIPAGLSPINIYKKLRGDHLTLPTGPQLSVLVLALQHLAYRGHVRDDDPGCATLPGWQALLNQARMLDRHQRSQGRYIRDSEHGADRPLTLPVPVPPGSAVRTSAAHIEVASIDVTAVEVHQLVALGHYARTLALRASDADPGAFYEIAVALGTAGDPYRGRAGVFAVAAAAAARGPSPASDLLTPDLDVDAGKAAAHARVLAHAATAHDDHDAARVFAYCAGRADSPGLQAQAPRLRD</sequence>
<dbReference type="OrthoDB" id="3478256at2"/>
<evidence type="ECO:0000313" key="1">
    <source>
        <dbReference type="EMBL" id="SFO18872.1"/>
    </source>
</evidence>
<keyword evidence="2" id="KW-1185">Reference proteome</keyword>
<name>A0A1I5F556_9ACTN</name>